<keyword evidence="2" id="KW-1185">Reference proteome</keyword>
<dbReference type="STRING" id="739143.SAMN05216297_11435"/>
<evidence type="ECO:0000313" key="2">
    <source>
        <dbReference type="Proteomes" id="UP000199672"/>
    </source>
</evidence>
<dbReference type="Gene3D" id="3.40.50.1000">
    <property type="entry name" value="HAD superfamily/HAD-like"/>
    <property type="match status" value="1"/>
</dbReference>
<dbReference type="Proteomes" id="UP000199672">
    <property type="component" value="Unassembled WGS sequence"/>
</dbReference>
<dbReference type="OrthoDB" id="5431593at2"/>
<protein>
    <recommendedName>
        <fullName evidence="3">HAD superfamily, subfamily IIIB (Acid phosphatase)</fullName>
    </recommendedName>
</protein>
<evidence type="ECO:0000313" key="1">
    <source>
        <dbReference type="EMBL" id="SFD89209.1"/>
    </source>
</evidence>
<dbReference type="EMBL" id="FOMH01000014">
    <property type="protein sequence ID" value="SFD89209.1"/>
    <property type="molecule type" value="Genomic_DNA"/>
</dbReference>
<dbReference type="SUPFAM" id="SSF56784">
    <property type="entry name" value="HAD-like"/>
    <property type="match status" value="1"/>
</dbReference>
<name>A0A1I1W2G9_9FLAO</name>
<proteinExistence type="predicted"/>
<sequence>MIISFDLDDTLIANNKFDLEKVNVFQKLLKIERIRKGTLLLFKELRRRKHKIYIYTTSHRSISRIKWIFYTYGISVDYIINQQKHHKNISNRNFSCSKFPPMFNIDVHIDDSIGVEIEGEKFGFKTILISDTDEDWGQKILKSI</sequence>
<evidence type="ECO:0008006" key="3">
    <source>
        <dbReference type="Google" id="ProtNLM"/>
    </source>
</evidence>
<dbReference type="InterPro" id="IPR036412">
    <property type="entry name" value="HAD-like_sf"/>
</dbReference>
<gene>
    <name evidence="1" type="ORF">SAMN05216297_11435</name>
</gene>
<dbReference type="RefSeq" id="WP_091497637.1">
    <property type="nucleotide sequence ID" value="NZ_FOMH01000014.1"/>
</dbReference>
<dbReference type="AlphaFoldDB" id="A0A1I1W2G9"/>
<organism evidence="1 2">
    <name type="scientific">Flavobacterium phragmitis</name>
    <dbReference type="NCBI Taxonomy" id="739143"/>
    <lineage>
        <taxon>Bacteria</taxon>
        <taxon>Pseudomonadati</taxon>
        <taxon>Bacteroidota</taxon>
        <taxon>Flavobacteriia</taxon>
        <taxon>Flavobacteriales</taxon>
        <taxon>Flavobacteriaceae</taxon>
        <taxon>Flavobacterium</taxon>
    </lineage>
</organism>
<reference evidence="2" key="1">
    <citation type="submission" date="2016-10" db="EMBL/GenBank/DDBJ databases">
        <authorList>
            <person name="Varghese N."/>
            <person name="Submissions S."/>
        </authorList>
    </citation>
    <scope>NUCLEOTIDE SEQUENCE [LARGE SCALE GENOMIC DNA]</scope>
    <source>
        <strain evidence="2">CGMCC 1.10370</strain>
    </source>
</reference>
<dbReference type="InterPro" id="IPR023214">
    <property type="entry name" value="HAD_sf"/>
</dbReference>
<accession>A0A1I1W2G9</accession>